<organism evidence="1">
    <name type="scientific">Culex pipiens</name>
    <name type="common">House mosquito</name>
    <dbReference type="NCBI Taxonomy" id="7175"/>
    <lineage>
        <taxon>Eukaryota</taxon>
        <taxon>Metazoa</taxon>
        <taxon>Ecdysozoa</taxon>
        <taxon>Arthropoda</taxon>
        <taxon>Hexapoda</taxon>
        <taxon>Insecta</taxon>
        <taxon>Pterygota</taxon>
        <taxon>Neoptera</taxon>
        <taxon>Endopterygota</taxon>
        <taxon>Diptera</taxon>
        <taxon>Nematocera</taxon>
        <taxon>Culicoidea</taxon>
        <taxon>Culicidae</taxon>
        <taxon>Culicinae</taxon>
        <taxon>Culicini</taxon>
        <taxon>Culex</taxon>
        <taxon>Culex</taxon>
    </lineage>
</organism>
<dbReference type="AlphaFoldDB" id="A0A8D8NGQ2"/>
<accession>A0A8D8NGQ2</accession>
<evidence type="ECO:0000313" key="1">
    <source>
        <dbReference type="EMBL" id="CAG6564203.1"/>
    </source>
</evidence>
<reference evidence="1" key="1">
    <citation type="submission" date="2021-05" db="EMBL/GenBank/DDBJ databases">
        <authorList>
            <person name="Alioto T."/>
            <person name="Alioto T."/>
            <person name="Gomez Garrido J."/>
        </authorList>
    </citation>
    <scope>NUCLEOTIDE SEQUENCE</scope>
</reference>
<name>A0A8D8NGQ2_CULPI</name>
<sequence>MPSSMACSGFEIEDFLWPSHSQLIFWLMGRYRGSSDGLQMIGFVFGSASEVALSAAFAATTAAPSTNGVVRPQTPRIMALKRRKDSRLYTPVRHNRAQTTYKFLKIM</sequence>
<protein>
    <submittedName>
        <fullName evidence="1">(northern house mosquito) hypothetical protein</fullName>
    </submittedName>
</protein>
<proteinExistence type="predicted"/>
<dbReference type="EMBL" id="HBUE01271549">
    <property type="protein sequence ID" value="CAG6564203.1"/>
    <property type="molecule type" value="Transcribed_RNA"/>
</dbReference>
<dbReference type="EMBL" id="HBUE01166236">
    <property type="protein sequence ID" value="CAG6512742.1"/>
    <property type="molecule type" value="Transcribed_RNA"/>
</dbReference>